<evidence type="ECO:0000256" key="1">
    <source>
        <dbReference type="ARBA" id="ARBA00004123"/>
    </source>
</evidence>
<dbReference type="InterPro" id="IPR036879">
    <property type="entry name" value="TF_MADSbox_sf"/>
</dbReference>
<keyword evidence="2" id="KW-0805">Transcription regulation</keyword>
<evidence type="ECO:0000259" key="6">
    <source>
        <dbReference type="PROSITE" id="PS50066"/>
    </source>
</evidence>
<evidence type="ECO:0000256" key="5">
    <source>
        <dbReference type="ARBA" id="ARBA00023242"/>
    </source>
</evidence>
<dbReference type="AlphaFoldDB" id="A0ABC8RG12"/>
<organism evidence="7 8">
    <name type="scientific">Ilex paraguariensis</name>
    <name type="common">yerba mate</name>
    <dbReference type="NCBI Taxonomy" id="185542"/>
    <lineage>
        <taxon>Eukaryota</taxon>
        <taxon>Viridiplantae</taxon>
        <taxon>Streptophyta</taxon>
        <taxon>Embryophyta</taxon>
        <taxon>Tracheophyta</taxon>
        <taxon>Spermatophyta</taxon>
        <taxon>Magnoliopsida</taxon>
        <taxon>eudicotyledons</taxon>
        <taxon>Gunneridae</taxon>
        <taxon>Pentapetalae</taxon>
        <taxon>asterids</taxon>
        <taxon>campanulids</taxon>
        <taxon>Aquifoliales</taxon>
        <taxon>Aquifoliaceae</taxon>
        <taxon>Ilex</taxon>
    </lineage>
</organism>
<evidence type="ECO:0000256" key="2">
    <source>
        <dbReference type="ARBA" id="ARBA00023015"/>
    </source>
</evidence>
<evidence type="ECO:0000256" key="4">
    <source>
        <dbReference type="ARBA" id="ARBA00023163"/>
    </source>
</evidence>
<proteinExistence type="predicted"/>
<dbReference type="Proteomes" id="UP001642360">
    <property type="component" value="Unassembled WGS sequence"/>
</dbReference>
<comment type="caution">
    <text evidence="7">The sequence shown here is derived from an EMBL/GenBank/DDBJ whole genome shotgun (WGS) entry which is preliminary data.</text>
</comment>
<dbReference type="GO" id="GO:0003677">
    <property type="term" value="F:DNA binding"/>
    <property type="evidence" value="ECO:0007669"/>
    <property type="project" value="UniProtKB-KW"/>
</dbReference>
<protein>
    <recommendedName>
        <fullName evidence="6">MADS-box domain-containing protein</fullName>
    </recommendedName>
</protein>
<sequence length="356" mass="39922">MGTSVKRFMFKKAKGTKRLEGLSKKIKELSILCDIDAFLVCYDGDDTSSSSCCYTWPEDPKACLSLIQKYKKNLATIKHCNGCSSRSSKKAQECERLNVGLQKKVQDSEEFKIDLRKKLKESEESHVGSSKKAEKGEEHNTIYGATTIDFVNIGMGVGVDERQELLSRIDQVKLDVEERIRFLTMTNQNKVINREEETLVLQDMKKQENQGEKKGPNQDWMMGTRSYSGMLNSIILENDALDANLASLHGHDDLMESRGCMMGFDSFSGLLDSIVLQGCAPDANLTSFHGHRGLMESNNSMMGCDNYCGFLDSTVLEGCVGLGPIDDDRMMSCFYGHGGFMYRNEWMMGCDRYSGC</sequence>
<keyword evidence="4" id="KW-0804">Transcription</keyword>
<dbReference type="EMBL" id="CAUOFW020001347">
    <property type="protein sequence ID" value="CAK9143901.1"/>
    <property type="molecule type" value="Genomic_DNA"/>
</dbReference>
<gene>
    <name evidence="7" type="ORF">ILEXP_LOCUS11638</name>
</gene>
<dbReference type="InterPro" id="IPR002100">
    <property type="entry name" value="TF_MADSbox"/>
</dbReference>
<accession>A0ABC8RG12</accession>
<dbReference type="Gene3D" id="3.40.1810.10">
    <property type="entry name" value="Transcription factor, MADS-box"/>
    <property type="match status" value="1"/>
</dbReference>
<evidence type="ECO:0000313" key="8">
    <source>
        <dbReference type="Proteomes" id="UP001642360"/>
    </source>
</evidence>
<dbReference type="GO" id="GO:0005634">
    <property type="term" value="C:nucleus"/>
    <property type="evidence" value="ECO:0007669"/>
    <property type="project" value="UniProtKB-SubCell"/>
</dbReference>
<feature type="domain" description="MADS-box" evidence="6">
    <location>
        <begin position="16"/>
        <end position="40"/>
    </location>
</feature>
<evidence type="ECO:0000256" key="3">
    <source>
        <dbReference type="ARBA" id="ARBA00023125"/>
    </source>
</evidence>
<evidence type="ECO:0000313" key="7">
    <source>
        <dbReference type="EMBL" id="CAK9143901.1"/>
    </source>
</evidence>
<name>A0ABC8RG12_9AQUA</name>
<reference evidence="7 8" key="1">
    <citation type="submission" date="2024-02" db="EMBL/GenBank/DDBJ databases">
        <authorList>
            <person name="Vignale AGUSTIN F."/>
            <person name="Sosa J E."/>
            <person name="Modenutti C."/>
        </authorList>
    </citation>
    <scope>NUCLEOTIDE SEQUENCE [LARGE SCALE GENOMIC DNA]</scope>
</reference>
<dbReference type="Pfam" id="PF00319">
    <property type="entry name" value="SRF-TF"/>
    <property type="match status" value="1"/>
</dbReference>
<dbReference type="PROSITE" id="PS50066">
    <property type="entry name" value="MADS_BOX_2"/>
    <property type="match status" value="1"/>
</dbReference>
<comment type="subcellular location">
    <subcellularLocation>
        <location evidence="1">Nucleus</location>
    </subcellularLocation>
</comment>
<keyword evidence="8" id="KW-1185">Reference proteome</keyword>
<dbReference type="SUPFAM" id="SSF55455">
    <property type="entry name" value="SRF-like"/>
    <property type="match status" value="1"/>
</dbReference>
<keyword evidence="3" id="KW-0238">DNA-binding</keyword>
<keyword evidence="5" id="KW-0539">Nucleus</keyword>